<sequence length="311" mass="37010">MASSATIRSEIYDREERKQQYQAHIRGLNAYERHKKFLKDYVRFYGKDKPTEVKLPVKTDHDTLREGYRYGAILYKLFLVETLASKMVSCVLFLNLFISWRLVCMFPHKSWGFYLQRFIRSEEDDLNPSWEQRLVKRYYDKLFKEYCIADMSRYKTGQMGLRWRTEKEVMSGKGQFMCGSKQCHEIEGLLNMQVNFSYHEAGEHKQALVKLVTCERCAEKLYYKRRKDAERSESKEKKKQKRKRNRSSSEDDTEEEERQKGVNLPSLIYYLSFIMAGKKNKSKLEGGEREGKDDENFDEFMEGMFPGKGDN</sequence>
<dbReference type="Pfam" id="PF09725">
    <property type="entry name" value="Fra10Ac1"/>
    <property type="match status" value="1"/>
</dbReference>
<evidence type="ECO:0000256" key="1">
    <source>
        <dbReference type="SAM" id="MobiDB-lite"/>
    </source>
</evidence>
<dbReference type="InterPro" id="IPR019129">
    <property type="entry name" value="Folate-sensitive_fs_Fra10Ac1"/>
</dbReference>
<feature type="region of interest" description="Disordered" evidence="1">
    <location>
        <begin position="228"/>
        <end position="260"/>
    </location>
</feature>
<evidence type="ECO:0000313" key="2">
    <source>
        <dbReference type="EMBL" id="VDC75664.1"/>
    </source>
</evidence>
<proteinExistence type="predicted"/>
<reference evidence="2" key="1">
    <citation type="submission" date="2018-11" db="EMBL/GenBank/DDBJ databases">
        <authorList>
            <consortium name="Genoscope - CEA"/>
            <person name="William W."/>
        </authorList>
    </citation>
    <scope>NUCLEOTIDE SEQUENCE</scope>
</reference>
<gene>
    <name evidence="2" type="ORF">BRAA01T02166Z</name>
</gene>
<dbReference type="InterPro" id="IPR050645">
    <property type="entry name" value="Histidine_acid_phosphatase"/>
</dbReference>
<protein>
    <submittedName>
        <fullName evidence="2">Uncharacterized protein</fullName>
    </submittedName>
</protein>
<dbReference type="PANTHER" id="PTHR11567">
    <property type="entry name" value="ACID PHOSPHATASE-RELATED"/>
    <property type="match status" value="1"/>
</dbReference>
<feature type="compositionally biased region" description="Basic and acidic residues" evidence="1">
    <location>
        <begin position="282"/>
        <end position="294"/>
    </location>
</feature>
<feature type="region of interest" description="Disordered" evidence="1">
    <location>
        <begin position="280"/>
        <end position="311"/>
    </location>
</feature>
<dbReference type="EMBL" id="LR031571">
    <property type="protein sequence ID" value="VDC75664.1"/>
    <property type="molecule type" value="Genomic_DNA"/>
</dbReference>
<feature type="compositionally biased region" description="Basic residues" evidence="1">
    <location>
        <begin position="237"/>
        <end position="246"/>
    </location>
</feature>
<dbReference type="AlphaFoldDB" id="A0A3P5ZJC5"/>
<organism evidence="2">
    <name type="scientific">Brassica campestris</name>
    <name type="common">Field mustard</name>
    <dbReference type="NCBI Taxonomy" id="3711"/>
    <lineage>
        <taxon>Eukaryota</taxon>
        <taxon>Viridiplantae</taxon>
        <taxon>Streptophyta</taxon>
        <taxon>Embryophyta</taxon>
        <taxon>Tracheophyta</taxon>
        <taxon>Spermatophyta</taxon>
        <taxon>Magnoliopsida</taxon>
        <taxon>eudicotyledons</taxon>
        <taxon>Gunneridae</taxon>
        <taxon>Pentapetalae</taxon>
        <taxon>rosids</taxon>
        <taxon>malvids</taxon>
        <taxon>Brassicales</taxon>
        <taxon>Brassicaceae</taxon>
        <taxon>Brassiceae</taxon>
        <taxon>Brassica</taxon>
    </lineage>
</organism>
<accession>A0A3P5ZJC5</accession>
<name>A0A3P5ZJC5_BRACM</name>
<dbReference type="PANTHER" id="PTHR11567:SF25">
    <property type="entry name" value="PROTEIN FRA10AC1"/>
    <property type="match status" value="1"/>
</dbReference>